<feature type="signal peptide" evidence="1">
    <location>
        <begin position="1"/>
        <end position="25"/>
    </location>
</feature>
<keyword evidence="1" id="KW-0732">Signal</keyword>
<dbReference type="EMBL" id="KB445797">
    <property type="protein sequence ID" value="EMD37210.1"/>
    <property type="molecule type" value="Genomic_DNA"/>
</dbReference>
<evidence type="ECO:0000313" key="2">
    <source>
        <dbReference type="EMBL" id="EMD37210.1"/>
    </source>
</evidence>
<reference evidence="2 3" key="1">
    <citation type="journal article" date="2012" name="Proc. Natl. Acad. Sci. U.S.A.">
        <title>Comparative genomics of Ceriporiopsis subvermispora and Phanerochaete chrysosporium provide insight into selective ligninolysis.</title>
        <authorList>
            <person name="Fernandez-Fueyo E."/>
            <person name="Ruiz-Duenas F.J."/>
            <person name="Ferreira P."/>
            <person name="Floudas D."/>
            <person name="Hibbett D.S."/>
            <person name="Canessa P."/>
            <person name="Larrondo L.F."/>
            <person name="James T.Y."/>
            <person name="Seelenfreund D."/>
            <person name="Lobos S."/>
            <person name="Polanco R."/>
            <person name="Tello M."/>
            <person name="Honda Y."/>
            <person name="Watanabe T."/>
            <person name="Watanabe T."/>
            <person name="Ryu J.S."/>
            <person name="Kubicek C.P."/>
            <person name="Schmoll M."/>
            <person name="Gaskell J."/>
            <person name="Hammel K.E."/>
            <person name="St John F.J."/>
            <person name="Vanden Wymelenberg A."/>
            <person name="Sabat G."/>
            <person name="Splinter BonDurant S."/>
            <person name="Syed K."/>
            <person name="Yadav J.S."/>
            <person name="Doddapaneni H."/>
            <person name="Subramanian V."/>
            <person name="Lavin J.L."/>
            <person name="Oguiza J.A."/>
            <person name="Perez G."/>
            <person name="Pisabarro A.G."/>
            <person name="Ramirez L."/>
            <person name="Santoyo F."/>
            <person name="Master E."/>
            <person name="Coutinho P.M."/>
            <person name="Henrissat B."/>
            <person name="Lombard V."/>
            <person name="Magnuson J.K."/>
            <person name="Kuees U."/>
            <person name="Hori C."/>
            <person name="Igarashi K."/>
            <person name="Samejima M."/>
            <person name="Held B.W."/>
            <person name="Barry K.W."/>
            <person name="LaButti K.M."/>
            <person name="Lapidus A."/>
            <person name="Lindquist E.A."/>
            <person name="Lucas S.M."/>
            <person name="Riley R."/>
            <person name="Salamov A.A."/>
            <person name="Hoffmeister D."/>
            <person name="Schwenk D."/>
            <person name="Hadar Y."/>
            <person name="Yarden O."/>
            <person name="de Vries R.P."/>
            <person name="Wiebenga A."/>
            <person name="Stenlid J."/>
            <person name="Eastwood D."/>
            <person name="Grigoriev I.V."/>
            <person name="Berka R.M."/>
            <person name="Blanchette R.A."/>
            <person name="Kersten P."/>
            <person name="Martinez A.T."/>
            <person name="Vicuna R."/>
            <person name="Cullen D."/>
        </authorList>
    </citation>
    <scope>NUCLEOTIDE SEQUENCE [LARGE SCALE GENOMIC DNA]</scope>
    <source>
        <strain evidence="2 3">B</strain>
    </source>
</reference>
<accession>M2QYH3</accession>
<evidence type="ECO:0000256" key="1">
    <source>
        <dbReference type="SAM" id="SignalP"/>
    </source>
</evidence>
<dbReference type="Proteomes" id="UP000016930">
    <property type="component" value="Unassembled WGS sequence"/>
</dbReference>
<dbReference type="HOGENOM" id="CLU_717631_0_0_1"/>
<feature type="chain" id="PRO_5004024376" description="Protein kinase domain-containing protein" evidence="1">
    <location>
        <begin position="26"/>
        <end position="385"/>
    </location>
</feature>
<evidence type="ECO:0000313" key="3">
    <source>
        <dbReference type="Proteomes" id="UP000016930"/>
    </source>
</evidence>
<dbReference type="AlphaFoldDB" id="M2QYH3"/>
<sequence>MSKQRPLALRLCRMVLNILLQDIIATNPICIKLELGWRKIEQFGSTSPQLQMSQCLVQPALVTEEVLLKVTPSYVSGPVSWKFTGVALNALLISLFQKHPPPTIQNLTLTGVKHGHTTPTELAQASSLRILTGVEHGYHHFFTVPLPMSNPDMSRTMTSEVSVMGNVEPKPGPAVKALDLIKTKITLERSDPLMTARNSGLAAARVMLTSSMSDYLPGELREILICQLLELKGEEQKLSGKGPLETLIKHGAICRWTSGSAGLVSTSKAYHKHIASRLRPGQCKLRSASSINYLKDEAQHWKLHVKDIKDAQEKVKNIDLNWKLLKVKAVPEAKGAYGKVWRGDYSGQKIAIKEIRGLEDIMPSQYLKGVPSDVAQESGNYLSIL</sequence>
<proteinExistence type="predicted"/>
<protein>
    <recommendedName>
        <fullName evidence="4">Protein kinase domain-containing protein</fullName>
    </recommendedName>
</protein>
<gene>
    <name evidence="2" type="ORF">CERSUDRAFT_74180</name>
</gene>
<name>M2QYH3_CERS8</name>
<evidence type="ECO:0008006" key="4">
    <source>
        <dbReference type="Google" id="ProtNLM"/>
    </source>
</evidence>
<organism evidence="2 3">
    <name type="scientific">Ceriporiopsis subvermispora (strain B)</name>
    <name type="common">White-rot fungus</name>
    <name type="synonym">Gelatoporia subvermispora</name>
    <dbReference type="NCBI Taxonomy" id="914234"/>
    <lineage>
        <taxon>Eukaryota</taxon>
        <taxon>Fungi</taxon>
        <taxon>Dikarya</taxon>
        <taxon>Basidiomycota</taxon>
        <taxon>Agaricomycotina</taxon>
        <taxon>Agaricomycetes</taxon>
        <taxon>Polyporales</taxon>
        <taxon>Gelatoporiaceae</taxon>
        <taxon>Gelatoporia</taxon>
    </lineage>
</organism>
<keyword evidence="3" id="KW-1185">Reference proteome</keyword>